<dbReference type="InterPro" id="IPR014221">
    <property type="entry name" value="SpoII_E"/>
</dbReference>
<evidence type="ECO:0000313" key="5">
    <source>
        <dbReference type="EMBL" id="MBC8591245.1"/>
    </source>
</evidence>
<feature type="transmembrane region" description="Helical" evidence="3">
    <location>
        <begin position="195"/>
        <end position="219"/>
    </location>
</feature>
<dbReference type="Pfam" id="PF19732">
    <property type="entry name" value="SpoIIE_N"/>
    <property type="match status" value="1"/>
</dbReference>
<dbReference type="EC" id="3.1.3.16" evidence="5"/>
<feature type="transmembrane region" description="Helical" evidence="3">
    <location>
        <begin position="21"/>
        <end position="54"/>
    </location>
</feature>
<dbReference type="GO" id="GO:0004722">
    <property type="term" value="F:protein serine/threonine phosphatase activity"/>
    <property type="evidence" value="ECO:0007669"/>
    <property type="project" value="UniProtKB-EC"/>
</dbReference>
<organism evidence="5 6">
    <name type="scientific">Wansuia hejianensis</name>
    <dbReference type="NCBI Taxonomy" id="2763667"/>
    <lineage>
        <taxon>Bacteria</taxon>
        <taxon>Bacillati</taxon>
        <taxon>Bacillota</taxon>
        <taxon>Clostridia</taxon>
        <taxon>Lachnospirales</taxon>
        <taxon>Lachnospiraceae</taxon>
        <taxon>Wansuia</taxon>
    </lineage>
</organism>
<dbReference type="RefSeq" id="WP_249324107.1">
    <property type="nucleotide sequence ID" value="NZ_JACRTK010000003.1"/>
</dbReference>
<dbReference type="InterPro" id="IPR052016">
    <property type="entry name" value="Bact_Sigma-Reg"/>
</dbReference>
<keyword evidence="3" id="KW-1133">Transmembrane helix</keyword>
<evidence type="ECO:0000259" key="4">
    <source>
        <dbReference type="SMART" id="SM00331"/>
    </source>
</evidence>
<dbReference type="Proteomes" id="UP000601522">
    <property type="component" value="Unassembled WGS sequence"/>
</dbReference>
<evidence type="ECO:0000256" key="1">
    <source>
        <dbReference type="ARBA" id="ARBA00022801"/>
    </source>
</evidence>
<sequence length="776" mass="88025">MLRIESIEMSKVERQRVDSQIILIMILGFFISRVHILNKITPFGIAFLGAYLLVREPSQWVMISVIGGLFSYHGLNGIDYYIITLLIYGVFTKIKEIKEYTIIRVSIILSLIFCICRVFTTVILGEFMIFDFFMIGFESILIFTMTYIFSFSLPLEKIKNNQLMNEKMICSFITMALVLSGLNSISFYGISLKNIVSVIIVIYLSYNQGALMGVGAAVVVGMVSYMAHTEMPFIISLMAVGGLLGGLFRDLGRAGSTLGFILGNGIVSFYINNLGTSFLSYKELFVSSIGFLLISQFVKIDIDEYFIDKSKTKKDYEKRKDEIAAKRLNNMVELFNSLSQIFKKSIEEESKFSPFEVYDLIDEVSNKTCKSCINYDNCWEDDYYTTYHRIFNLIGSIETNGVKDDILTSELKSICVNHNTLVDNSIEIHKVFKDNQKWNLKLMEQRKLLTQQIEELSRVMKDISDELYINPIFNEELEGLLIKELKNNKVDFSDLTVVQIPGRDLEILIDMNLCKNPKEEMERMKEIISESLGYPIKIDFTYGGISHDKSTIKITRSNRFASLTKIAQQPNSEDLVSGDNYTFGEMNNTSFLAISDGMGSGKKANVESSVAIELLEKLMETNMNKNMIIKTINSVLRAKSNDEIFTTLDLGFVDLYTGRLQVVKNGSPATFIKKKDGVKIVNNRSLPIGILEDVDFSIYEEDLEDGDIIIMMSDGALESNMQVENLESWMKDVIAGINSENPEIIANEILNIAKFVSKDNLQDDMTVMATKVWKSI</sequence>
<feature type="domain" description="PPM-type phosphatase" evidence="4">
    <location>
        <begin position="561"/>
        <end position="772"/>
    </location>
</feature>
<proteinExistence type="predicted"/>
<feature type="transmembrane region" description="Helical" evidence="3">
    <location>
        <begin position="231"/>
        <end position="248"/>
    </location>
</feature>
<dbReference type="PANTHER" id="PTHR43156:SF2">
    <property type="entry name" value="STAGE II SPORULATION PROTEIN E"/>
    <property type="match status" value="1"/>
</dbReference>
<evidence type="ECO:0000256" key="2">
    <source>
        <dbReference type="SAM" id="Coils"/>
    </source>
</evidence>
<dbReference type="PANTHER" id="PTHR43156">
    <property type="entry name" value="STAGE II SPORULATION PROTEIN E-RELATED"/>
    <property type="match status" value="1"/>
</dbReference>
<keyword evidence="6" id="KW-1185">Reference proteome</keyword>
<reference evidence="5 6" key="1">
    <citation type="submission" date="2020-08" db="EMBL/GenBank/DDBJ databases">
        <title>Genome public.</title>
        <authorList>
            <person name="Liu C."/>
            <person name="Sun Q."/>
        </authorList>
    </citation>
    <scope>NUCLEOTIDE SEQUENCE [LARGE SCALE GENOMIC DNA]</scope>
    <source>
        <strain evidence="5 6">NSJ-26</strain>
    </source>
</reference>
<dbReference type="Gene3D" id="3.60.40.10">
    <property type="entry name" value="PPM-type phosphatase domain"/>
    <property type="match status" value="1"/>
</dbReference>
<dbReference type="InterPro" id="IPR001932">
    <property type="entry name" value="PPM-type_phosphatase-like_dom"/>
</dbReference>
<dbReference type="EMBL" id="JACRTK010000003">
    <property type="protein sequence ID" value="MBC8591245.1"/>
    <property type="molecule type" value="Genomic_DNA"/>
</dbReference>
<keyword evidence="3" id="KW-0812">Transmembrane</keyword>
<feature type="transmembrane region" description="Helical" evidence="3">
    <location>
        <begin position="129"/>
        <end position="149"/>
    </location>
</feature>
<protein>
    <submittedName>
        <fullName evidence="5">Stage II sporulation protein E</fullName>
        <ecNumber evidence="5">3.1.3.16</ecNumber>
    </submittedName>
</protein>
<keyword evidence="2" id="KW-0175">Coiled coil</keyword>
<feature type="transmembrane region" description="Helical" evidence="3">
    <location>
        <begin position="60"/>
        <end position="90"/>
    </location>
</feature>
<feature type="transmembrane region" description="Helical" evidence="3">
    <location>
        <begin position="102"/>
        <end position="123"/>
    </location>
</feature>
<evidence type="ECO:0000256" key="3">
    <source>
        <dbReference type="SAM" id="Phobius"/>
    </source>
</evidence>
<comment type="caution">
    <text evidence="5">The sequence shown here is derived from an EMBL/GenBank/DDBJ whole genome shotgun (WGS) entry which is preliminary data.</text>
</comment>
<dbReference type="InterPro" id="IPR036457">
    <property type="entry name" value="PPM-type-like_dom_sf"/>
</dbReference>
<name>A0A926EZF9_9FIRM</name>
<dbReference type="NCBIfam" id="TIGR02865">
    <property type="entry name" value="spore_II_E"/>
    <property type="match status" value="1"/>
</dbReference>
<dbReference type="SMART" id="SM00331">
    <property type="entry name" value="PP2C_SIG"/>
    <property type="match status" value="1"/>
</dbReference>
<dbReference type="InterPro" id="IPR045768">
    <property type="entry name" value="SpoIIE_N"/>
</dbReference>
<dbReference type="Pfam" id="PF07228">
    <property type="entry name" value="SpoIIE"/>
    <property type="match status" value="1"/>
</dbReference>
<keyword evidence="1 5" id="KW-0378">Hydrolase</keyword>
<dbReference type="SUPFAM" id="SSF81606">
    <property type="entry name" value="PP2C-like"/>
    <property type="match status" value="1"/>
</dbReference>
<feature type="transmembrane region" description="Helical" evidence="3">
    <location>
        <begin position="169"/>
        <end position="189"/>
    </location>
</feature>
<gene>
    <name evidence="5" type="primary">spoIIE</name>
    <name evidence="5" type="ORF">H8689_08985</name>
</gene>
<evidence type="ECO:0000313" key="6">
    <source>
        <dbReference type="Proteomes" id="UP000601522"/>
    </source>
</evidence>
<accession>A0A926EZF9</accession>
<feature type="coiled-coil region" evidence="2">
    <location>
        <begin position="439"/>
        <end position="466"/>
    </location>
</feature>
<keyword evidence="3" id="KW-0472">Membrane</keyword>
<dbReference type="AlphaFoldDB" id="A0A926EZF9"/>